<evidence type="ECO:0000256" key="1">
    <source>
        <dbReference type="ARBA" id="ARBA00022801"/>
    </source>
</evidence>
<dbReference type="SUPFAM" id="SSF55781">
    <property type="entry name" value="GAF domain-like"/>
    <property type="match status" value="1"/>
</dbReference>
<dbReference type="Gene3D" id="2.60.200.20">
    <property type="match status" value="1"/>
</dbReference>
<dbReference type="Pfam" id="PF13185">
    <property type="entry name" value="GAF_2"/>
    <property type="match status" value="1"/>
</dbReference>
<dbReference type="EMBL" id="CP036275">
    <property type="protein sequence ID" value="QDU40978.1"/>
    <property type="molecule type" value="Genomic_DNA"/>
</dbReference>
<dbReference type="InterPro" id="IPR008984">
    <property type="entry name" value="SMAD_FHA_dom_sf"/>
</dbReference>
<protein>
    <submittedName>
        <fullName evidence="4">Transcriptional regulatory protein EmbR</fullName>
    </submittedName>
</protein>
<organism evidence="4 5">
    <name type="scientific">Maioricimonas rarisocia</name>
    <dbReference type="NCBI Taxonomy" id="2528026"/>
    <lineage>
        <taxon>Bacteria</taxon>
        <taxon>Pseudomonadati</taxon>
        <taxon>Planctomycetota</taxon>
        <taxon>Planctomycetia</taxon>
        <taxon>Planctomycetales</taxon>
        <taxon>Planctomycetaceae</taxon>
        <taxon>Maioricimonas</taxon>
    </lineage>
</organism>
<dbReference type="SUPFAM" id="SSF49879">
    <property type="entry name" value="SMAD/FHA domain"/>
    <property type="match status" value="1"/>
</dbReference>
<dbReference type="Pfam" id="PF00498">
    <property type="entry name" value="FHA"/>
    <property type="match status" value="1"/>
</dbReference>
<dbReference type="GO" id="GO:0016791">
    <property type="term" value="F:phosphatase activity"/>
    <property type="evidence" value="ECO:0007669"/>
    <property type="project" value="TreeGrafter"/>
</dbReference>
<dbReference type="Gene3D" id="3.30.450.40">
    <property type="match status" value="1"/>
</dbReference>
<dbReference type="InterPro" id="IPR001932">
    <property type="entry name" value="PPM-type_phosphatase-like_dom"/>
</dbReference>
<keyword evidence="5" id="KW-1185">Reference proteome</keyword>
<dbReference type="PANTHER" id="PTHR43156:SF2">
    <property type="entry name" value="STAGE II SPORULATION PROTEIN E"/>
    <property type="match status" value="1"/>
</dbReference>
<dbReference type="Proteomes" id="UP000320496">
    <property type="component" value="Chromosome"/>
</dbReference>
<evidence type="ECO:0000313" key="4">
    <source>
        <dbReference type="EMBL" id="QDU40978.1"/>
    </source>
</evidence>
<dbReference type="InterPro" id="IPR052016">
    <property type="entry name" value="Bact_Sigma-Reg"/>
</dbReference>
<accession>A0A517ZET9</accession>
<dbReference type="SUPFAM" id="SSF81606">
    <property type="entry name" value="PP2C-like"/>
    <property type="match status" value="1"/>
</dbReference>
<sequence>MLPVEEERVLLGRHPNCQIVFDNGAVSRHHAQVLESHGSYYIEDLRSRNGTYLNGEPLDGRTELSDGDQIRICDIQLLFMQRGPLDESTRDSDEEMQANETAMGSDFPRGPERTTASGSSIDESRIWVVADQVDEPEFESSSVIKRIDTRGPEAYSAAVHPEIKLKAVLEITRALSGELDVDAVLPKVLSTLFNIFPEAEQGFVLLKDPESDKLRVKATRLRAGNEDDAVAVSMTVVRHVLNSGEAILSGNIQKDSRFKKSTSLSKMQIRSMMCVPLLGKDGDGLGVIQIVTRQPDHEFREDDLDLLVSVGSQAGLAIDNAYLHEEVIHQRDLERDLEFATQVQLGFLPKSRPRLPHYAFADYYEAALRVGGDYFDYVTLPGGRTAIALGDVAGKGVPAALLMARLYSSTRFQLLTNPNLAEAVAGLNAEIASSGLGHRFVTFVVLVLDPETHELTIVNAGHLAPLIRRADGTVDQLGRDESSLPLGIIPDLEYTEVTVPIDFQETVLLYTDGITEAMSDDRAIYGRERLMECLGNASGGIESVVKTLITDVEQFVGDSPFRDDTCVVGFQRTSG</sequence>
<proteinExistence type="predicted"/>
<dbReference type="KEGG" id="mri:Mal4_53410"/>
<keyword evidence="1" id="KW-0378">Hydrolase</keyword>
<reference evidence="4 5" key="1">
    <citation type="submission" date="2019-02" db="EMBL/GenBank/DDBJ databases">
        <title>Deep-cultivation of Planctomycetes and their phenomic and genomic characterization uncovers novel biology.</title>
        <authorList>
            <person name="Wiegand S."/>
            <person name="Jogler M."/>
            <person name="Boedeker C."/>
            <person name="Pinto D."/>
            <person name="Vollmers J."/>
            <person name="Rivas-Marin E."/>
            <person name="Kohn T."/>
            <person name="Peeters S.H."/>
            <person name="Heuer A."/>
            <person name="Rast P."/>
            <person name="Oberbeckmann S."/>
            <person name="Bunk B."/>
            <person name="Jeske O."/>
            <person name="Meyerdierks A."/>
            <person name="Storesund J.E."/>
            <person name="Kallscheuer N."/>
            <person name="Luecker S."/>
            <person name="Lage O.M."/>
            <person name="Pohl T."/>
            <person name="Merkel B.J."/>
            <person name="Hornburger P."/>
            <person name="Mueller R.-W."/>
            <person name="Bruemmer F."/>
            <person name="Labrenz M."/>
            <person name="Spormann A.M."/>
            <person name="Op den Camp H."/>
            <person name="Overmann J."/>
            <person name="Amann R."/>
            <person name="Jetten M.S.M."/>
            <person name="Mascher T."/>
            <person name="Medema M.H."/>
            <person name="Devos D.P."/>
            <person name="Kaster A.-K."/>
            <person name="Ovreas L."/>
            <person name="Rohde M."/>
            <person name="Galperin M.Y."/>
            <person name="Jogler C."/>
        </authorList>
    </citation>
    <scope>NUCLEOTIDE SEQUENCE [LARGE SCALE GENOMIC DNA]</scope>
    <source>
        <strain evidence="4 5">Mal4</strain>
    </source>
</reference>
<dbReference type="InterPro" id="IPR003018">
    <property type="entry name" value="GAF"/>
</dbReference>
<dbReference type="PANTHER" id="PTHR43156">
    <property type="entry name" value="STAGE II SPORULATION PROTEIN E-RELATED"/>
    <property type="match status" value="1"/>
</dbReference>
<dbReference type="InterPro" id="IPR029016">
    <property type="entry name" value="GAF-like_dom_sf"/>
</dbReference>
<dbReference type="InterPro" id="IPR000253">
    <property type="entry name" value="FHA_dom"/>
</dbReference>
<dbReference type="SMART" id="SM00240">
    <property type="entry name" value="FHA"/>
    <property type="match status" value="1"/>
</dbReference>
<gene>
    <name evidence="4" type="primary">embR_2</name>
    <name evidence="4" type="ORF">Mal4_53410</name>
</gene>
<name>A0A517ZET9_9PLAN</name>
<dbReference type="Pfam" id="PF07228">
    <property type="entry name" value="SpoIIE"/>
    <property type="match status" value="1"/>
</dbReference>
<feature type="domain" description="FHA" evidence="3">
    <location>
        <begin position="9"/>
        <end position="58"/>
    </location>
</feature>
<feature type="region of interest" description="Disordered" evidence="2">
    <location>
        <begin position="84"/>
        <end position="118"/>
    </location>
</feature>
<dbReference type="PROSITE" id="PS50006">
    <property type="entry name" value="FHA_DOMAIN"/>
    <property type="match status" value="1"/>
</dbReference>
<evidence type="ECO:0000313" key="5">
    <source>
        <dbReference type="Proteomes" id="UP000320496"/>
    </source>
</evidence>
<dbReference type="CDD" id="cd00060">
    <property type="entry name" value="FHA"/>
    <property type="match status" value="1"/>
</dbReference>
<evidence type="ECO:0000259" key="3">
    <source>
        <dbReference type="PROSITE" id="PS50006"/>
    </source>
</evidence>
<dbReference type="AlphaFoldDB" id="A0A517ZET9"/>
<dbReference type="Gene3D" id="3.60.40.10">
    <property type="entry name" value="PPM-type phosphatase domain"/>
    <property type="match status" value="1"/>
</dbReference>
<dbReference type="InterPro" id="IPR036457">
    <property type="entry name" value="PPM-type-like_dom_sf"/>
</dbReference>
<evidence type="ECO:0000256" key="2">
    <source>
        <dbReference type="SAM" id="MobiDB-lite"/>
    </source>
</evidence>
<dbReference type="SMART" id="SM00331">
    <property type="entry name" value="PP2C_SIG"/>
    <property type="match status" value="1"/>
</dbReference>
<dbReference type="SMART" id="SM00065">
    <property type="entry name" value="GAF"/>
    <property type="match status" value="1"/>
</dbReference>
<dbReference type="OrthoDB" id="247273at2"/>